<evidence type="ECO:0000313" key="4">
    <source>
        <dbReference type="Proteomes" id="UP000785679"/>
    </source>
</evidence>
<protein>
    <recommendedName>
        <fullName evidence="5">CUB domain-containing protein</fullName>
    </recommendedName>
</protein>
<keyword evidence="4" id="KW-1185">Reference proteome</keyword>
<evidence type="ECO:0008006" key="5">
    <source>
        <dbReference type="Google" id="ProtNLM"/>
    </source>
</evidence>
<name>A0A8J8NFT3_HALGN</name>
<dbReference type="AlphaFoldDB" id="A0A8J8NFT3"/>
<keyword evidence="2" id="KW-0732">Signal</keyword>
<feature type="region of interest" description="Disordered" evidence="1">
    <location>
        <begin position="443"/>
        <end position="509"/>
    </location>
</feature>
<feature type="compositionally biased region" description="Polar residues" evidence="1">
    <location>
        <begin position="467"/>
        <end position="493"/>
    </location>
</feature>
<dbReference type="EMBL" id="RRYP01016941">
    <property type="protein sequence ID" value="TNV74482.1"/>
    <property type="molecule type" value="Genomic_DNA"/>
</dbReference>
<gene>
    <name evidence="3" type="ORF">FGO68_gene4977</name>
</gene>
<reference evidence="3" key="1">
    <citation type="submission" date="2019-06" db="EMBL/GenBank/DDBJ databases">
        <authorList>
            <person name="Zheng W."/>
        </authorList>
    </citation>
    <scope>NUCLEOTIDE SEQUENCE</scope>
    <source>
        <strain evidence="3">QDHG01</strain>
    </source>
</reference>
<dbReference type="Proteomes" id="UP000785679">
    <property type="component" value="Unassembled WGS sequence"/>
</dbReference>
<organism evidence="3 4">
    <name type="scientific">Halteria grandinella</name>
    <dbReference type="NCBI Taxonomy" id="5974"/>
    <lineage>
        <taxon>Eukaryota</taxon>
        <taxon>Sar</taxon>
        <taxon>Alveolata</taxon>
        <taxon>Ciliophora</taxon>
        <taxon>Intramacronucleata</taxon>
        <taxon>Spirotrichea</taxon>
        <taxon>Stichotrichia</taxon>
        <taxon>Sporadotrichida</taxon>
        <taxon>Halteriidae</taxon>
        <taxon>Halteria</taxon>
    </lineage>
</organism>
<feature type="chain" id="PRO_5035276556" description="CUB domain-containing protein" evidence="2">
    <location>
        <begin position="18"/>
        <end position="633"/>
    </location>
</feature>
<evidence type="ECO:0000256" key="2">
    <source>
        <dbReference type="SAM" id="SignalP"/>
    </source>
</evidence>
<comment type="caution">
    <text evidence="3">The sequence shown here is derived from an EMBL/GenBank/DDBJ whole genome shotgun (WGS) entry which is preliminary data.</text>
</comment>
<feature type="compositionally biased region" description="Polar residues" evidence="1">
    <location>
        <begin position="443"/>
        <end position="457"/>
    </location>
</feature>
<feature type="signal peptide" evidence="2">
    <location>
        <begin position="1"/>
        <end position="17"/>
    </location>
</feature>
<evidence type="ECO:0000256" key="1">
    <source>
        <dbReference type="SAM" id="MobiDB-lite"/>
    </source>
</evidence>
<accession>A0A8J8NFT3</accession>
<proteinExistence type="predicted"/>
<evidence type="ECO:0000313" key="3">
    <source>
        <dbReference type="EMBL" id="TNV74482.1"/>
    </source>
</evidence>
<sequence>MKHVIFCISLMITYTRGQGIFTQRITENEGCRMCIDKRWTYYCTSSSRVPGIQTDQTGYCCEDYPLVESPSYCNKDKMFCTTEVNLTSTPSFRYTACPIQTEICGPQRDIIVYDYVKSFKSGYMYPNQTCMWRFVAASITQKGSAEEQKNLYRVIKIRIAGRDKVKLNALVIENPTKVQDNLALFEASNSKGLGSEWNMATRNGGLTIVNSTNQVYVVAVPEDYGGYVWYEYFVDYVEDPSNVFTQANIETASTDTSATSDEDEDPYFNNYTRKVVSYGLCTSFGLVFAYGIFRIWKIFFSAESKIIREIAAEVKAKRERELDIKQRRKREEKWMTYVDDGEMEGRAVGGWLTTDGTSAVSLMAGKEASYKEAFSEIGNKKRDIARKKKLEEIRLQKKVERERGITDDDIERSQALDQTGTSQVDVSTKGIFLKVSASPPIFNSGQASPNYQSTTPHNEVPFDHSPSHMSSQMSNTATSFKTISDNGTGQQQFKSKKKKKRIRREEDDLRSNMKSALEIQRKAKFYVDSSTTVFALGVCWFIVSSPNELSQFTLPGSSSSIVSLNVFLTVSTVSYNDCFMLQSTTHTNTKNAESDKNTMPPTHISTIQVKLMGEHDLLHLHKGGRKSGRRDRK</sequence>